<organism evidence="4 5">
    <name type="scientific">Coniella lustricola</name>
    <dbReference type="NCBI Taxonomy" id="2025994"/>
    <lineage>
        <taxon>Eukaryota</taxon>
        <taxon>Fungi</taxon>
        <taxon>Dikarya</taxon>
        <taxon>Ascomycota</taxon>
        <taxon>Pezizomycotina</taxon>
        <taxon>Sordariomycetes</taxon>
        <taxon>Sordariomycetidae</taxon>
        <taxon>Diaporthales</taxon>
        <taxon>Schizoparmaceae</taxon>
        <taxon>Coniella</taxon>
    </lineage>
</organism>
<dbReference type="PANTHER" id="PTHR31668">
    <property type="entry name" value="GLUCOSE TRANSPORT TRANSCRIPTION REGULATOR RGT1-RELATED-RELATED"/>
    <property type="match status" value="1"/>
</dbReference>
<dbReference type="Proteomes" id="UP000241462">
    <property type="component" value="Unassembled WGS sequence"/>
</dbReference>
<feature type="domain" description="Zn(2)-C6 fungal-type" evidence="3">
    <location>
        <begin position="18"/>
        <end position="50"/>
    </location>
</feature>
<reference evidence="4 5" key="1">
    <citation type="journal article" date="2018" name="Mycol. Prog.">
        <title>Coniella lustricola, a new species from submerged detritus.</title>
        <authorList>
            <person name="Raudabaugh D.B."/>
            <person name="Iturriaga T."/>
            <person name="Carver A."/>
            <person name="Mondo S."/>
            <person name="Pangilinan J."/>
            <person name="Lipzen A."/>
            <person name="He G."/>
            <person name="Amirebrahimi M."/>
            <person name="Grigoriev I.V."/>
            <person name="Miller A.N."/>
        </authorList>
    </citation>
    <scope>NUCLEOTIDE SEQUENCE [LARGE SCALE GENOMIC DNA]</scope>
    <source>
        <strain evidence="4 5">B22-T-1</strain>
    </source>
</reference>
<accession>A0A2T3A754</accession>
<dbReference type="AlphaFoldDB" id="A0A2T3A754"/>
<dbReference type="CDD" id="cd00067">
    <property type="entry name" value="GAL4"/>
    <property type="match status" value="1"/>
</dbReference>
<evidence type="ECO:0000313" key="5">
    <source>
        <dbReference type="Proteomes" id="UP000241462"/>
    </source>
</evidence>
<name>A0A2T3A754_9PEZI</name>
<dbReference type="EMBL" id="KZ678448">
    <property type="protein sequence ID" value="PSR84127.1"/>
    <property type="molecule type" value="Genomic_DNA"/>
</dbReference>
<dbReference type="SUPFAM" id="SSF57701">
    <property type="entry name" value="Zn2/Cys6 DNA-binding domain"/>
    <property type="match status" value="1"/>
</dbReference>
<keyword evidence="5" id="KW-1185">Reference proteome</keyword>
<dbReference type="SMART" id="SM00066">
    <property type="entry name" value="GAL4"/>
    <property type="match status" value="1"/>
</dbReference>
<keyword evidence="1" id="KW-0539">Nucleus</keyword>
<dbReference type="STRING" id="2025994.A0A2T3A754"/>
<evidence type="ECO:0000313" key="4">
    <source>
        <dbReference type="EMBL" id="PSR84127.1"/>
    </source>
</evidence>
<protein>
    <recommendedName>
        <fullName evidence="3">Zn(2)-C6 fungal-type domain-containing protein</fullName>
    </recommendedName>
</protein>
<dbReference type="InterPro" id="IPR050797">
    <property type="entry name" value="Carb_Metab_Trans_Reg"/>
</dbReference>
<evidence type="ECO:0000256" key="1">
    <source>
        <dbReference type="ARBA" id="ARBA00023242"/>
    </source>
</evidence>
<dbReference type="GO" id="GO:0000981">
    <property type="term" value="F:DNA-binding transcription factor activity, RNA polymerase II-specific"/>
    <property type="evidence" value="ECO:0007669"/>
    <property type="project" value="InterPro"/>
</dbReference>
<dbReference type="PROSITE" id="PS50048">
    <property type="entry name" value="ZN2_CY6_FUNGAL_2"/>
    <property type="match status" value="1"/>
</dbReference>
<gene>
    <name evidence="4" type="ORF">BD289DRAFT_453495</name>
</gene>
<feature type="region of interest" description="Disordered" evidence="2">
    <location>
        <begin position="58"/>
        <end position="85"/>
    </location>
</feature>
<dbReference type="InterPro" id="IPR036864">
    <property type="entry name" value="Zn2-C6_fun-type_DNA-bd_sf"/>
</dbReference>
<dbReference type="PROSITE" id="PS00463">
    <property type="entry name" value="ZN2_CY6_FUNGAL_1"/>
    <property type="match status" value="1"/>
</dbReference>
<evidence type="ECO:0000256" key="2">
    <source>
        <dbReference type="SAM" id="MobiDB-lite"/>
    </source>
</evidence>
<feature type="region of interest" description="Disordered" evidence="2">
    <location>
        <begin position="520"/>
        <end position="541"/>
    </location>
</feature>
<dbReference type="PANTHER" id="PTHR31668:SF30">
    <property type="entry name" value="ZN(II)2CYS6 TRANSCRIPTION FACTOR (EUROFUNG)"/>
    <property type="match status" value="1"/>
</dbReference>
<dbReference type="InParanoid" id="A0A2T3A754"/>
<evidence type="ECO:0000259" key="3">
    <source>
        <dbReference type="PROSITE" id="PS50048"/>
    </source>
</evidence>
<dbReference type="GO" id="GO:0008270">
    <property type="term" value="F:zinc ion binding"/>
    <property type="evidence" value="ECO:0007669"/>
    <property type="project" value="InterPro"/>
</dbReference>
<feature type="compositionally biased region" description="Basic and acidic residues" evidence="2">
    <location>
        <begin position="65"/>
        <end position="81"/>
    </location>
</feature>
<dbReference type="OrthoDB" id="4222821at2759"/>
<proteinExistence type="predicted"/>
<dbReference type="Gene3D" id="4.10.240.10">
    <property type="entry name" value="Zn(2)-C6 fungal-type DNA-binding domain"/>
    <property type="match status" value="1"/>
</dbReference>
<dbReference type="InterPro" id="IPR001138">
    <property type="entry name" value="Zn2Cys6_DnaBD"/>
</dbReference>
<sequence length="557" mass="59632">MQTHTIGASGCFLSVRSSCDRCRGQKLKCSVPSGSNTCERCARAKLVCVFGRRTPSRRLRQGSGARDKTSYEPTANRHGEGDTVSVCSESTVPQHTQDASFSGATSALVRDFAPWTSSRTPYLDDTAAYIPPADRHPQVSSFSDVLSPISEQDLSQLMVSSSSYDTQSWTAVQLPASGDQNPINKANYGWSKHDFDTFEPSLLDDELNLHCQQELDCHTRESSGSQSPIIGWLSPESSYTATSIMAETVGAHKAVFDSTPVTPVPILQRLLVLVSEMQDWLAKIEQSPWGANGQDTTNNLDDYPVGAILQFSQQLTDIGRMVLDTENSATADAFEYFGFAAVARSSLASAAKVTTPSSVGRPAGSPSGAPSQDTPTLLLLLSSYMSLVRIYNITLGHFHTHLTRMPMPNRRTPRGPHTVAAITATNSLFGAAAGRVASPQEGPAGRRALRLGELHSAAEAAAAAAAAASAANNNTSSMGGLQRMHLAVSMLLEGLQDVETYLGPGGRLARERAMSLLVKDGQPQDSREISGRAANDTDSPGDRVMAVKRLLREKMGL</sequence>